<comment type="caution">
    <text evidence="2">The sequence shown here is derived from an EMBL/GenBank/DDBJ whole genome shotgun (WGS) entry which is preliminary data.</text>
</comment>
<dbReference type="EMBL" id="JASCZI010185742">
    <property type="protein sequence ID" value="MED6190580.1"/>
    <property type="molecule type" value="Genomic_DNA"/>
</dbReference>
<reference evidence="2 3" key="1">
    <citation type="journal article" date="2023" name="Plants (Basel)">
        <title>Bridging the Gap: Combining Genomics and Transcriptomics Approaches to Understand Stylosanthes scabra, an Orphan Legume from the Brazilian Caatinga.</title>
        <authorList>
            <person name="Ferreira-Neto J.R.C."/>
            <person name="da Silva M.D."/>
            <person name="Binneck E."/>
            <person name="de Melo N.F."/>
            <person name="da Silva R.H."/>
            <person name="de Melo A.L.T.M."/>
            <person name="Pandolfi V."/>
            <person name="Bustamante F.O."/>
            <person name="Brasileiro-Vidal A.C."/>
            <person name="Benko-Iseppon A.M."/>
        </authorList>
    </citation>
    <scope>NUCLEOTIDE SEQUENCE [LARGE SCALE GENOMIC DNA]</scope>
    <source>
        <tissue evidence="2">Leaves</tissue>
    </source>
</reference>
<feature type="domain" description="F-box associated beta-propeller type 3" evidence="1">
    <location>
        <begin position="3"/>
        <end position="78"/>
    </location>
</feature>
<organism evidence="2 3">
    <name type="scientific">Stylosanthes scabra</name>
    <dbReference type="NCBI Taxonomy" id="79078"/>
    <lineage>
        <taxon>Eukaryota</taxon>
        <taxon>Viridiplantae</taxon>
        <taxon>Streptophyta</taxon>
        <taxon>Embryophyta</taxon>
        <taxon>Tracheophyta</taxon>
        <taxon>Spermatophyta</taxon>
        <taxon>Magnoliopsida</taxon>
        <taxon>eudicotyledons</taxon>
        <taxon>Gunneridae</taxon>
        <taxon>Pentapetalae</taxon>
        <taxon>rosids</taxon>
        <taxon>fabids</taxon>
        <taxon>Fabales</taxon>
        <taxon>Fabaceae</taxon>
        <taxon>Papilionoideae</taxon>
        <taxon>50 kb inversion clade</taxon>
        <taxon>dalbergioids sensu lato</taxon>
        <taxon>Dalbergieae</taxon>
        <taxon>Pterocarpus clade</taxon>
        <taxon>Stylosanthes</taxon>
    </lineage>
</organism>
<name>A0ABU6X1P5_9FABA</name>
<dbReference type="InterPro" id="IPR013187">
    <property type="entry name" value="F-box-assoc_dom_typ3"/>
</dbReference>
<dbReference type="Proteomes" id="UP001341840">
    <property type="component" value="Unassembled WGS sequence"/>
</dbReference>
<sequence length="90" mass="10329">MHALLWNPCTEFTFQSPKIITDYYKGGLLCGFGYDHLSDIFKFLGIMTKIRKCVFKNSTRIYTFGPTSSWRRIDDDIPYGLLGVPIDDPA</sequence>
<evidence type="ECO:0000313" key="3">
    <source>
        <dbReference type="Proteomes" id="UP001341840"/>
    </source>
</evidence>
<evidence type="ECO:0000259" key="1">
    <source>
        <dbReference type="Pfam" id="PF08268"/>
    </source>
</evidence>
<protein>
    <recommendedName>
        <fullName evidence="1">F-box associated beta-propeller type 3 domain-containing protein</fullName>
    </recommendedName>
</protein>
<gene>
    <name evidence="2" type="ORF">PIB30_107271</name>
</gene>
<dbReference type="Pfam" id="PF08268">
    <property type="entry name" value="FBA_3"/>
    <property type="match status" value="1"/>
</dbReference>
<evidence type="ECO:0000313" key="2">
    <source>
        <dbReference type="EMBL" id="MED6190580.1"/>
    </source>
</evidence>
<accession>A0ABU6X1P5</accession>
<proteinExistence type="predicted"/>
<feature type="non-terminal residue" evidence="2">
    <location>
        <position position="90"/>
    </location>
</feature>
<keyword evidence="3" id="KW-1185">Reference proteome</keyword>